<sequence>MYIKTNPGILDYTKSTVYGLGGFVVGGLEGLADLGNIILHPVDAINGLNNAFYHPILTAKNVNANIQKSVVNSCERMEF</sequence>
<name>A0A7S9NGB0_9BACT</name>
<dbReference type="RefSeq" id="WP_107793288.1">
    <property type="nucleotide sequence ID" value="NZ_CABPTY010000001.1"/>
</dbReference>
<gene>
    <name evidence="1" type="ORF">CVT06_08550</name>
</gene>
<dbReference type="Proteomes" id="UP000594630">
    <property type="component" value="Chromosome"/>
</dbReference>
<accession>A0A7S9NGB0</accession>
<proteinExistence type="predicted"/>
<evidence type="ECO:0000313" key="2">
    <source>
        <dbReference type="Proteomes" id="UP000594630"/>
    </source>
</evidence>
<reference evidence="1 2" key="1">
    <citation type="journal article" date="2018" name="Emerg. Microbes Infect.">
        <title>Genomic analysis of oral Campylobacter concisus strains identified a potential bacterial molecular marker associated with active Crohn's disease.</title>
        <authorList>
            <person name="Liu F."/>
            <person name="Ma R."/>
            <person name="Tay C.Y.A."/>
            <person name="Octavia S."/>
            <person name="Lan R."/>
            <person name="Chung H.K.L."/>
            <person name="Riordan S.M."/>
            <person name="Grimm M.C."/>
            <person name="Leong R.W."/>
            <person name="Tanaka M.M."/>
            <person name="Connor S."/>
            <person name="Zhang L."/>
        </authorList>
    </citation>
    <scope>NUCLEOTIDE SEQUENCE [LARGE SCALE GENOMIC DNA]</scope>
    <source>
        <strain evidence="1 2">P10CDO-S2</strain>
    </source>
</reference>
<evidence type="ECO:0000313" key="1">
    <source>
        <dbReference type="EMBL" id="QPH85131.1"/>
    </source>
</evidence>
<organism evidence="1 2">
    <name type="scientific">Campylobacter concisus</name>
    <dbReference type="NCBI Taxonomy" id="199"/>
    <lineage>
        <taxon>Bacteria</taxon>
        <taxon>Pseudomonadati</taxon>
        <taxon>Campylobacterota</taxon>
        <taxon>Epsilonproteobacteria</taxon>
        <taxon>Campylobacterales</taxon>
        <taxon>Campylobacteraceae</taxon>
        <taxon>Campylobacter</taxon>
    </lineage>
</organism>
<protein>
    <submittedName>
        <fullName evidence="1">Uncharacterized protein</fullName>
    </submittedName>
</protein>
<dbReference type="AlphaFoldDB" id="A0A7S9NGB0"/>
<dbReference type="EMBL" id="CP049274">
    <property type="protein sequence ID" value="QPH85131.1"/>
    <property type="molecule type" value="Genomic_DNA"/>
</dbReference>